<name>A0A1G2BQS6_9BACT</name>
<organism evidence="4 5">
    <name type="scientific">Candidatus Komeilibacteria bacterium RIFCSPLOWO2_01_FULL_53_11</name>
    <dbReference type="NCBI Taxonomy" id="1798552"/>
    <lineage>
        <taxon>Bacteria</taxon>
        <taxon>Candidatus Komeiliibacteriota</taxon>
    </lineage>
</organism>
<accession>A0A1G2BQS6</accession>
<feature type="transmembrane region" description="Helical" evidence="2">
    <location>
        <begin position="12"/>
        <end position="30"/>
    </location>
</feature>
<dbReference type="InterPro" id="IPR049304">
    <property type="entry name" value="Gly_rich_dom"/>
</dbReference>
<proteinExistence type="predicted"/>
<keyword evidence="2" id="KW-0472">Membrane</keyword>
<dbReference type="Pfam" id="PF21722">
    <property type="entry name" value="Gly_rich_2"/>
    <property type="match status" value="1"/>
</dbReference>
<evidence type="ECO:0000256" key="1">
    <source>
        <dbReference type="SAM" id="MobiDB-lite"/>
    </source>
</evidence>
<keyword evidence="2" id="KW-0812">Transmembrane</keyword>
<feature type="region of interest" description="Disordered" evidence="1">
    <location>
        <begin position="314"/>
        <end position="333"/>
    </location>
</feature>
<feature type="region of interest" description="Disordered" evidence="1">
    <location>
        <begin position="185"/>
        <end position="234"/>
    </location>
</feature>
<evidence type="ECO:0000313" key="4">
    <source>
        <dbReference type="EMBL" id="OGY91493.1"/>
    </source>
</evidence>
<gene>
    <name evidence="4" type="ORF">A3B31_01240</name>
</gene>
<protein>
    <recommendedName>
        <fullName evidence="3">Glycine-rich domain-containing protein</fullName>
    </recommendedName>
</protein>
<reference evidence="4 5" key="1">
    <citation type="journal article" date="2016" name="Nat. Commun.">
        <title>Thousands of microbial genomes shed light on interconnected biogeochemical processes in an aquifer system.</title>
        <authorList>
            <person name="Anantharaman K."/>
            <person name="Brown C.T."/>
            <person name="Hug L.A."/>
            <person name="Sharon I."/>
            <person name="Castelle C.J."/>
            <person name="Probst A.J."/>
            <person name="Thomas B.C."/>
            <person name="Singh A."/>
            <person name="Wilkins M.J."/>
            <person name="Karaoz U."/>
            <person name="Brodie E.L."/>
            <person name="Williams K.H."/>
            <person name="Hubbard S.S."/>
            <person name="Banfield J.F."/>
        </authorList>
    </citation>
    <scope>NUCLEOTIDE SEQUENCE [LARGE SCALE GENOMIC DNA]</scope>
</reference>
<sequence length="843" mass="83720">MRIPFGTIVERTIVIILAISWTFSGWPQLFDGWQFPPRIERAQAITYTDTFSADGTWVAPSLTTEVTVEAWGAGGAGAGEAANTQYGQGGGGGGAYSAGAVTVVGGNSYTVVVGTGGTASNGAGGGGEDSYFNDTSTILAKGGTGGNGDTGGTGGQASAGVGTTKYNGGDGGDGGGATIGSGGGGGGAGDGAAGGAGGDGSGSPTAGSAGSGGSAGGGGGGAGLAAEANGNPGSTRGGGGGGAYIPDATNHSGGAGANGFVKITYTVNYEPPELVGVGAQTAGTTSPLSATLPSGIQVGDLLLLIIVGKPSGTAGTNDTITPPGDWTQRGSRTRQEIGTDDLMIEVWYKIAGASESNPSTSAGSVFTGGTSEGWSVQVAAYRNVDTSSPFDIAAPSTAGSAAAATLAPPNITTIANYAMVVSIVGSADDNALGLDTGNEQGFTAEMSGANYDTTSGSDHAVGLADRVKFTLGDTTMPTWRQTAVGNDAWVYFSDALKAAVPDHTWNTGSADFEIWQSGSLTWDAGTLICGATLTDTNASTVTCSSGAIAASTQYRVQVVLKNAGTGGITRLRTANDYVDHVAVKSGWAGASPTLGTCGFNDIGSDNDASPTCTIAWNATNNARITNTSATDGVIIAANETEGFMYLITTDSDAAANSNSYMNTSIDGITEDSSKITINGPSSGSLTLTASSSNSFDTAIFHLFTSQTSTMSDVGAITVADDRGGAPGWTLSMASQDWAEANNGAPGGHHNQLDYDGTGLDGNVGKMCSFPSNANLYAQSGSLTGVTKQPNLCFSASVTSIPLVIATNGNGTGVYWLTDLALEQFFPSSPTVQVYTTTVILTAT</sequence>
<feature type="compositionally biased region" description="Gly residues" evidence="1">
    <location>
        <begin position="209"/>
        <end position="223"/>
    </location>
</feature>
<feature type="compositionally biased region" description="Gly residues" evidence="1">
    <location>
        <begin position="185"/>
        <end position="201"/>
    </location>
</feature>
<keyword evidence="2" id="KW-1133">Transmembrane helix</keyword>
<evidence type="ECO:0000256" key="2">
    <source>
        <dbReference type="SAM" id="Phobius"/>
    </source>
</evidence>
<dbReference type="AlphaFoldDB" id="A0A1G2BQS6"/>
<evidence type="ECO:0000313" key="5">
    <source>
        <dbReference type="Proteomes" id="UP000177349"/>
    </source>
</evidence>
<feature type="domain" description="Glycine-rich" evidence="3">
    <location>
        <begin position="56"/>
        <end position="265"/>
    </location>
</feature>
<dbReference type="EMBL" id="MHKN01000040">
    <property type="protein sequence ID" value="OGY91493.1"/>
    <property type="molecule type" value="Genomic_DNA"/>
</dbReference>
<dbReference type="Proteomes" id="UP000177349">
    <property type="component" value="Unassembled WGS sequence"/>
</dbReference>
<comment type="caution">
    <text evidence="4">The sequence shown here is derived from an EMBL/GenBank/DDBJ whole genome shotgun (WGS) entry which is preliminary data.</text>
</comment>
<dbReference type="PRINTS" id="PR01228">
    <property type="entry name" value="EGGSHELL"/>
</dbReference>
<evidence type="ECO:0000259" key="3">
    <source>
        <dbReference type="Pfam" id="PF21722"/>
    </source>
</evidence>